<dbReference type="Proteomes" id="UP000481153">
    <property type="component" value="Unassembled WGS sequence"/>
</dbReference>
<proteinExistence type="predicted"/>
<reference evidence="2 3" key="1">
    <citation type="submission" date="2019-07" db="EMBL/GenBank/DDBJ databases">
        <title>Genomics analysis of Aphanomyces spp. identifies a new class of oomycete effector associated with host adaptation.</title>
        <authorList>
            <person name="Gaulin E."/>
        </authorList>
    </citation>
    <scope>NUCLEOTIDE SEQUENCE [LARGE SCALE GENOMIC DNA]</scope>
    <source>
        <strain evidence="2 3">ATCC 201684</strain>
    </source>
</reference>
<evidence type="ECO:0000313" key="2">
    <source>
        <dbReference type="EMBL" id="KAF0732524.1"/>
    </source>
</evidence>
<feature type="region of interest" description="Disordered" evidence="1">
    <location>
        <begin position="57"/>
        <end position="115"/>
    </location>
</feature>
<evidence type="ECO:0000313" key="3">
    <source>
        <dbReference type="Proteomes" id="UP000481153"/>
    </source>
</evidence>
<dbReference type="VEuPathDB" id="FungiDB:AeMF1_021572"/>
<organism evidence="2 3">
    <name type="scientific">Aphanomyces euteiches</name>
    <dbReference type="NCBI Taxonomy" id="100861"/>
    <lineage>
        <taxon>Eukaryota</taxon>
        <taxon>Sar</taxon>
        <taxon>Stramenopiles</taxon>
        <taxon>Oomycota</taxon>
        <taxon>Saprolegniomycetes</taxon>
        <taxon>Saprolegniales</taxon>
        <taxon>Verrucalvaceae</taxon>
        <taxon>Aphanomyces</taxon>
    </lineage>
</organism>
<accession>A0A6G0WYC5</accession>
<name>A0A6G0WYC5_9STRA</name>
<gene>
    <name evidence="2" type="ORF">Ae201684_010419</name>
</gene>
<dbReference type="EMBL" id="VJMJ01000131">
    <property type="protein sequence ID" value="KAF0732524.1"/>
    <property type="molecule type" value="Genomic_DNA"/>
</dbReference>
<comment type="caution">
    <text evidence="2">The sequence shown here is derived from an EMBL/GenBank/DDBJ whole genome shotgun (WGS) entry which is preliminary data.</text>
</comment>
<protein>
    <submittedName>
        <fullName evidence="2">Uncharacterized protein</fullName>
    </submittedName>
</protein>
<keyword evidence="3" id="KW-1185">Reference proteome</keyword>
<sequence>MPLDLQSIQVAIEASVEELLRIADTKINWPSSFDATQKGYFVLPGVYTYEATKSALPEPVPVETPTPQSDQEPTEATDAPDQAEKPTESGPADEPTVPPAVDTEEESVPAVEEPPAKPVDSVAAFLLSEDDVACISYTLTLHGDNTFEYMWKQTKTGSRPMEHYVELTGHWHKPILNRDRYGERDQRLFLETSRARFHRLANFDAATNTWKQTLRTLTRHGEDWVTCGEHDRGLPPIRMVFHVLDNNVLESIGGVFPHEIVSNAIPSRILSGLTKKAGTKLGTPIDVMTDKWLPCAKLCLGRVLDRDVKPFNPLICLAEALRKRRKVQST</sequence>
<dbReference type="AlphaFoldDB" id="A0A6G0WYC5"/>
<evidence type="ECO:0000256" key="1">
    <source>
        <dbReference type="SAM" id="MobiDB-lite"/>
    </source>
</evidence>